<dbReference type="InterPro" id="IPR004843">
    <property type="entry name" value="Calcineurin-like_PHP"/>
</dbReference>
<keyword evidence="1" id="KW-0732">Signal</keyword>
<evidence type="ECO:0000313" key="7">
    <source>
        <dbReference type="Proteomes" id="UP001162029"/>
    </source>
</evidence>
<name>A0AAV0VD09_9STRA</name>
<dbReference type="SUPFAM" id="SSF56300">
    <property type="entry name" value="Metallo-dependent phosphatases"/>
    <property type="match status" value="1"/>
</dbReference>
<feature type="region of interest" description="Disordered" evidence="3">
    <location>
        <begin position="100"/>
        <end position="131"/>
    </location>
</feature>
<dbReference type="AlphaFoldDB" id="A0AAV0VD09"/>
<keyword evidence="4" id="KW-0812">Transmembrane</keyword>
<dbReference type="Proteomes" id="UP001162029">
    <property type="component" value="Unassembled WGS sequence"/>
</dbReference>
<dbReference type="InterPro" id="IPR029052">
    <property type="entry name" value="Metallo-depent_PP-like"/>
</dbReference>
<dbReference type="EMBL" id="CANTFM010002667">
    <property type="protein sequence ID" value="CAI5747082.1"/>
    <property type="molecule type" value="Genomic_DNA"/>
</dbReference>
<evidence type="ECO:0000313" key="6">
    <source>
        <dbReference type="EMBL" id="CAI5747082.1"/>
    </source>
</evidence>
<protein>
    <recommendedName>
        <fullName evidence="5">Calcineurin-like phosphoesterase domain-containing protein</fullName>
    </recommendedName>
</protein>
<evidence type="ECO:0000256" key="3">
    <source>
        <dbReference type="SAM" id="MobiDB-lite"/>
    </source>
</evidence>
<proteinExistence type="predicted"/>
<dbReference type="InterPro" id="IPR051558">
    <property type="entry name" value="Metallophosphoesterase_PAP"/>
</dbReference>
<dbReference type="PANTHER" id="PTHR10161">
    <property type="entry name" value="TARTRATE-RESISTANT ACID PHOSPHATASE TYPE 5"/>
    <property type="match status" value="1"/>
</dbReference>
<keyword evidence="2" id="KW-0378">Hydrolase</keyword>
<gene>
    <name evidence="6" type="ORF">PDE001_LOCUS12016</name>
</gene>
<keyword evidence="7" id="KW-1185">Reference proteome</keyword>
<feature type="domain" description="Calcineurin-like phosphoesterase" evidence="5">
    <location>
        <begin position="193"/>
        <end position="434"/>
    </location>
</feature>
<accession>A0AAV0VD09</accession>
<dbReference type="Pfam" id="PF00149">
    <property type="entry name" value="Metallophos"/>
    <property type="match status" value="1"/>
</dbReference>
<organism evidence="6 7">
    <name type="scientific">Peronospora destructor</name>
    <dbReference type="NCBI Taxonomy" id="86335"/>
    <lineage>
        <taxon>Eukaryota</taxon>
        <taxon>Sar</taxon>
        <taxon>Stramenopiles</taxon>
        <taxon>Oomycota</taxon>
        <taxon>Peronosporomycetes</taxon>
        <taxon>Peronosporales</taxon>
        <taxon>Peronosporaceae</taxon>
        <taxon>Peronospora</taxon>
    </lineage>
</organism>
<evidence type="ECO:0000256" key="2">
    <source>
        <dbReference type="ARBA" id="ARBA00022801"/>
    </source>
</evidence>
<evidence type="ECO:0000256" key="1">
    <source>
        <dbReference type="ARBA" id="ARBA00022729"/>
    </source>
</evidence>
<keyword evidence="4" id="KW-1133">Transmembrane helix</keyword>
<evidence type="ECO:0000259" key="5">
    <source>
        <dbReference type="Pfam" id="PF00149"/>
    </source>
</evidence>
<comment type="caution">
    <text evidence="6">The sequence shown here is derived from an EMBL/GenBank/DDBJ whole genome shotgun (WGS) entry which is preliminary data.</text>
</comment>
<dbReference type="Gene3D" id="3.60.21.10">
    <property type="match status" value="1"/>
</dbReference>
<dbReference type="GO" id="GO:0016787">
    <property type="term" value="F:hydrolase activity"/>
    <property type="evidence" value="ECO:0007669"/>
    <property type="project" value="UniProtKB-KW"/>
</dbReference>
<evidence type="ECO:0000256" key="4">
    <source>
        <dbReference type="SAM" id="Phobius"/>
    </source>
</evidence>
<dbReference type="PANTHER" id="PTHR10161:SF14">
    <property type="entry name" value="TARTRATE-RESISTANT ACID PHOSPHATASE TYPE 5"/>
    <property type="match status" value="1"/>
</dbReference>
<reference evidence="6" key="1">
    <citation type="submission" date="2022-12" db="EMBL/GenBank/DDBJ databases">
        <authorList>
            <person name="Webb A."/>
        </authorList>
    </citation>
    <scope>NUCLEOTIDE SEQUENCE</scope>
    <source>
        <strain evidence="6">Pd1</strain>
    </source>
</reference>
<keyword evidence="4" id="KW-0472">Membrane</keyword>
<feature type="transmembrane region" description="Helical" evidence="4">
    <location>
        <begin position="68"/>
        <end position="94"/>
    </location>
</feature>
<sequence length="541" mass="59319">MTLKSHTALQANPDDARFCKFEVRGFSSPRFFRSRFSRPRFFRVSSSTEKASSKFAEVRQGRKKEAMVVLNTRIIIVAVVVVAAIVGAIVGVIVTTKSDSAATSSGDSANSSGVSGSSGTRTSKSTGSSVKPIKATVMSDPKSATYSLSAFAIGDWGTTIYQDSCCSRSSTFNNYDVVAEDVVASLMNTQAGNADVKPKCILSHGDHFYWMGINSEEGRDSRFTTTFESKFDGKNLASVSFVASPGNHDYGGGSYVCSVGDNMAKCNSTKDLITALENKFKWQQEYVSPNDNRWVMKDHFFVYTIEDKDSNVSIDIFNVDSGDADVHGAQQVCCQCYGYSEGHDKKCKTVARGHDYCCGGDTDMYDACMAKFKEWSDDSRTQLVEKVQASTATWKVVNSHYSPSAHYAEKGMKEWFDVLEKCDVHVWAYGHTHGEKHDYSEPYGVHFVENGAGGGIQRESASGITTYAAKYVNDNIWTYSGTEYGFFSLMASKDWLKLQYHTADDSWAFGSTMGETTIGGVATKHCWYVPADGTKGVECSS</sequence>